<dbReference type="CDD" id="cd02883">
    <property type="entry name" value="NUDIX_Hydrolase"/>
    <property type="match status" value="1"/>
</dbReference>
<dbReference type="PROSITE" id="PS51462">
    <property type="entry name" value="NUDIX"/>
    <property type="match status" value="1"/>
</dbReference>
<protein>
    <submittedName>
        <fullName evidence="6">ADP-ribose pyrophosphatase YjhB (NUDIX family)</fullName>
    </submittedName>
</protein>
<dbReference type="Proteomes" id="UP000549971">
    <property type="component" value="Unassembled WGS sequence"/>
</dbReference>
<sequence length="146" mass="16276">MHFTEYHTRLAAYALIVDENERILLTWFNGNDRNEPCWSLPGGGVEYDETVEDGVVREVLEETGYQVVLGDPLTVHSFTAPGEPDRPLPYKSVRIVYRGTITGGTLGTLEIGGTTDFAEWKSLDLEGPRADIVDVAIAAWRSHRAR</sequence>
<evidence type="ECO:0000313" key="7">
    <source>
        <dbReference type="Proteomes" id="UP000549971"/>
    </source>
</evidence>
<comment type="similarity">
    <text evidence="2 4">Belongs to the Nudix hydrolase family.</text>
</comment>
<evidence type="ECO:0000259" key="5">
    <source>
        <dbReference type="PROSITE" id="PS51462"/>
    </source>
</evidence>
<proteinExistence type="inferred from homology"/>
<comment type="cofactor">
    <cofactor evidence="1">
        <name>Mg(2+)</name>
        <dbReference type="ChEBI" id="CHEBI:18420"/>
    </cofactor>
</comment>
<dbReference type="GO" id="GO:0016787">
    <property type="term" value="F:hydrolase activity"/>
    <property type="evidence" value="ECO:0007669"/>
    <property type="project" value="UniProtKB-KW"/>
</dbReference>
<name>A0A7W9J889_9ACTN</name>
<accession>A0A7W9J889</accession>
<evidence type="ECO:0000256" key="3">
    <source>
        <dbReference type="ARBA" id="ARBA00022801"/>
    </source>
</evidence>
<dbReference type="InterPro" id="IPR000086">
    <property type="entry name" value="NUDIX_hydrolase_dom"/>
</dbReference>
<gene>
    <name evidence="6" type="ORF">HDA39_003878</name>
</gene>
<evidence type="ECO:0000313" key="6">
    <source>
        <dbReference type="EMBL" id="MBB5837144.1"/>
    </source>
</evidence>
<dbReference type="InterPro" id="IPR015797">
    <property type="entry name" value="NUDIX_hydrolase-like_dom_sf"/>
</dbReference>
<dbReference type="PROSITE" id="PS00893">
    <property type="entry name" value="NUDIX_BOX"/>
    <property type="match status" value="1"/>
</dbReference>
<feature type="domain" description="Nudix hydrolase" evidence="5">
    <location>
        <begin position="7"/>
        <end position="146"/>
    </location>
</feature>
<dbReference type="InterPro" id="IPR020476">
    <property type="entry name" value="Nudix_hydrolase"/>
</dbReference>
<dbReference type="PANTHER" id="PTHR43046:SF14">
    <property type="entry name" value="MUTT_NUDIX FAMILY PROTEIN"/>
    <property type="match status" value="1"/>
</dbReference>
<evidence type="ECO:0000256" key="2">
    <source>
        <dbReference type="ARBA" id="ARBA00005582"/>
    </source>
</evidence>
<evidence type="ECO:0000256" key="1">
    <source>
        <dbReference type="ARBA" id="ARBA00001946"/>
    </source>
</evidence>
<dbReference type="PRINTS" id="PR00502">
    <property type="entry name" value="NUDIXFAMILY"/>
</dbReference>
<dbReference type="RefSeq" id="WP_184796906.1">
    <property type="nucleotide sequence ID" value="NZ_JACHMY010000001.1"/>
</dbReference>
<keyword evidence="7" id="KW-1185">Reference proteome</keyword>
<keyword evidence="3 4" id="KW-0378">Hydrolase</keyword>
<dbReference type="PANTHER" id="PTHR43046">
    <property type="entry name" value="GDP-MANNOSE MANNOSYL HYDROLASE"/>
    <property type="match status" value="1"/>
</dbReference>
<dbReference type="EMBL" id="JACHMY010000001">
    <property type="protein sequence ID" value="MBB5837144.1"/>
    <property type="molecule type" value="Genomic_DNA"/>
</dbReference>
<dbReference type="SUPFAM" id="SSF55811">
    <property type="entry name" value="Nudix"/>
    <property type="match status" value="1"/>
</dbReference>
<dbReference type="InterPro" id="IPR020084">
    <property type="entry name" value="NUDIX_hydrolase_CS"/>
</dbReference>
<dbReference type="Pfam" id="PF00293">
    <property type="entry name" value="NUDIX"/>
    <property type="match status" value="1"/>
</dbReference>
<organism evidence="6 7">
    <name type="scientific">Kribbella italica</name>
    <dbReference type="NCBI Taxonomy" id="1540520"/>
    <lineage>
        <taxon>Bacteria</taxon>
        <taxon>Bacillati</taxon>
        <taxon>Actinomycetota</taxon>
        <taxon>Actinomycetes</taxon>
        <taxon>Propionibacteriales</taxon>
        <taxon>Kribbellaceae</taxon>
        <taxon>Kribbella</taxon>
    </lineage>
</organism>
<evidence type="ECO:0000256" key="4">
    <source>
        <dbReference type="RuleBase" id="RU003476"/>
    </source>
</evidence>
<dbReference type="Gene3D" id="3.90.79.10">
    <property type="entry name" value="Nucleoside Triphosphate Pyrophosphohydrolase"/>
    <property type="match status" value="1"/>
</dbReference>
<reference evidence="6 7" key="1">
    <citation type="submission" date="2020-08" db="EMBL/GenBank/DDBJ databases">
        <title>Sequencing the genomes of 1000 actinobacteria strains.</title>
        <authorList>
            <person name="Klenk H.-P."/>
        </authorList>
    </citation>
    <scope>NUCLEOTIDE SEQUENCE [LARGE SCALE GENOMIC DNA]</scope>
    <source>
        <strain evidence="6 7">DSM 28967</strain>
    </source>
</reference>
<dbReference type="AlphaFoldDB" id="A0A7W9J889"/>
<comment type="caution">
    <text evidence="6">The sequence shown here is derived from an EMBL/GenBank/DDBJ whole genome shotgun (WGS) entry which is preliminary data.</text>
</comment>